<dbReference type="PANTHER" id="PTHR12934">
    <property type="entry name" value="50S RIBOSOMAL PROTEIN L15"/>
    <property type="match status" value="1"/>
</dbReference>
<dbReference type="GO" id="GO:0003735">
    <property type="term" value="F:structural constituent of ribosome"/>
    <property type="evidence" value="ECO:0007669"/>
    <property type="project" value="InterPro"/>
</dbReference>
<dbReference type="OrthoDB" id="361383at2759"/>
<keyword evidence="6" id="KW-0472">Membrane</keyword>
<name>A0A024VJS3_PLAFA</name>
<evidence type="ECO:0000256" key="4">
    <source>
        <dbReference type="SAM" id="Coils"/>
    </source>
</evidence>
<proteinExistence type="inferred from homology"/>
<dbReference type="AlphaFoldDB" id="A0A024VJS3"/>
<evidence type="ECO:0000259" key="7">
    <source>
        <dbReference type="Pfam" id="PF00828"/>
    </source>
</evidence>
<keyword evidence="2 8" id="KW-0689">Ribosomal protein</keyword>
<dbReference type="GO" id="GO:0006412">
    <property type="term" value="P:translation"/>
    <property type="evidence" value="ECO:0007669"/>
    <property type="project" value="InterPro"/>
</dbReference>
<reference evidence="8 9" key="1">
    <citation type="submission" date="2013-02" db="EMBL/GenBank/DDBJ databases">
        <title>The Genome Annotation of Plasmodium falciparum FCH/4.</title>
        <authorList>
            <consortium name="The Broad Institute Genome Sequencing Platform"/>
            <consortium name="The Broad Institute Genome Sequencing Center for Infectious Disease"/>
            <person name="Neafsey D."/>
            <person name="Hoffman S."/>
            <person name="Volkman S."/>
            <person name="Rosenthal P."/>
            <person name="Walker B."/>
            <person name="Young S.K."/>
            <person name="Zeng Q."/>
            <person name="Gargeya S."/>
            <person name="Fitzgerald M."/>
            <person name="Haas B."/>
            <person name="Abouelleil A."/>
            <person name="Allen A.W."/>
            <person name="Alvarado L."/>
            <person name="Arachchi H.M."/>
            <person name="Berlin A.M."/>
            <person name="Chapman S.B."/>
            <person name="Gainer-Dewar J."/>
            <person name="Goldberg J."/>
            <person name="Griggs A."/>
            <person name="Gujja S."/>
            <person name="Hansen M."/>
            <person name="Howarth C."/>
            <person name="Imamovic A."/>
            <person name="Ireland A."/>
            <person name="Larimer J."/>
            <person name="McCowan C."/>
            <person name="Murphy C."/>
            <person name="Pearson M."/>
            <person name="Poon T.W."/>
            <person name="Priest M."/>
            <person name="Roberts A."/>
            <person name="Saif S."/>
            <person name="Shea T."/>
            <person name="Sisk P."/>
            <person name="Sykes S."/>
            <person name="Wortman J."/>
            <person name="Nusbaum C."/>
            <person name="Birren B."/>
        </authorList>
    </citation>
    <scope>NUCLEOTIDE SEQUENCE [LARGE SCALE GENOMIC DNA]</scope>
    <source>
        <strain evidence="8 9">FCH/4</strain>
    </source>
</reference>
<dbReference type="PANTHER" id="PTHR12934:SF11">
    <property type="entry name" value="LARGE RIBOSOMAL SUBUNIT PROTEIN UL15M"/>
    <property type="match status" value="1"/>
</dbReference>
<dbReference type="Pfam" id="PF00828">
    <property type="entry name" value="Ribosomal_L27A"/>
    <property type="match status" value="1"/>
</dbReference>
<feature type="domain" description="Large ribosomal subunit protein uL15/eL18" evidence="7">
    <location>
        <begin position="354"/>
        <end position="428"/>
    </location>
</feature>
<keyword evidence="6" id="KW-1133">Transmembrane helix</keyword>
<dbReference type="InterPro" id="IPR036227">
    <property type="entry name" value="Ribosomal_uL15/eL18_sf"/>
</dbReference>
<keyword evidence="3" id="KW-0687">Ribonucleoprotein</keyword>
<dbReference type="SUPFAM" id="SSF52080">
    <property type="entry name" value="Ribosomal proteins L15p and L18e"/>
    <property type="match status" value="1"/>
</dbReference>
<sequence length="550" mass="65541">MKDIALFFLPLGIILSFLLLSGIAMFQRLAIFLQKKSINFQLSSHKINISISSIISFYALLRLLCTIIELNNIIYEKEIYENITSLNYNRSYLKKIRLQRNFWILLLCSITWIFYIRFTYLLIYYREKVKESDEQYEQVLETRREENEDHTNKNDDIQEISKQMKQDDDDVTFLKNYNDMSTNNDGTPRSAASEECVHFKEKSYLLDKDLTNNCYINHNKKGNFISINYFSNEVKRNKENEIQVAKHFREIFHDGSEKNFECHPFNRRFAYSKKSFFPIEARNLRSLGLNRQKKKKRGRGDKCSGKGIRDKHKHRKSGRPNSRTFESGRTPLYRRLPKWPEAWLSRQKKNYDCLNLSKLRYFIEKGRLDTRFPITQRHLNDSKCVKVKNGVKLFNINDYPFPYKIDIEVSHADQSSIDVIKKVGGSVTIIYMERVNLRAHIKPYKFDILPKTARPNLDMIHFLEKMKSKGCIVKYIKPLWLIEEEKRIINELIEIQENEKLSHLMEKNVHNNNNLHVNDLTMEDSQEHDHVKDKLLQKYRLQYTKLGHHP</sequence>
<dbReference type="HAMAP" id="MF_01341">
    <property type="entry name" value="Ribosomal_uL15"/>
    <property type="match status" value="1"/>
</dbReference>
<feature type="region of interest" description="Disordered" evidence="5">
    <location>
        <begin position="287"/>
        <end position="328"/>
    </location>
</feature>
<keyword evidence="4" id="KW-0175">Coiled coil</keyword>
<evidence type="ECO:0000256" key="3">
    <source>
        <dbReference type="ARBA" id="ARBA00023274"/>
    </source>
</evidence>
<evidence type="ECO:0000256" key="2">
    <source>
        <dbReference type="ARBA" id="ARBA00022980"/>
    </source>
</evidence>
<evidence type="ECO:0000256" key="6">
    <source>
        <dbReference type="SAM" id="Phobius"/>
    </source>
</evidence>
<feature type="transmembrane region" description="Helical" evidence="6">
    <location>
        <begin position="6"/>
        <end position="26"/>
    </location>
</feature>
<evidence type="ECO:0000256" key="5">
    <source>
        <dbReference type="SAM" id="MobiDB-lite"/>
    </source>
</evidence>
<feature type="coiled-coil region" evidence="4">
    <location>
        <begin position="129"/>
        <end position="167"/>
    </location>
</feature>
<dbReference type="InterPro" id="IPR005749">
    <property type="entry name" value="Ribosomal_uL15_bac-type"/>
</dbReference>
<dbReference type="FunFam" id="3.100.10.10:FF:000012">
    <property type="entry name" value="Mitochondrial ribosomal protein L15"/>
    <property type="match status" value="1"/>
</dbReference>
<evidence type="ECO:0000256" key="1">
    <source>
        <dbReference type="ARBA" id="ARBA00007320"/>
    </source>
</evidence>
<organism evidence="8 9">
    <name type="scientific">Plasmodium falciparum FCH/4</name>
    <dbReference type="NCBI Taxonomy" id="1036724"/>
    <lineage>
        <taxon>Eukaryota</taxon>
        <taxon>Sar</taxon>
        <taxon>Alveolata</taxon>
        <taxon>Apicomplexa</taxon>
        <taxon>Aconoidasida</taxon>
        <taxon>Haemosporida</taxon>
        <taxon>Plasmodiidae</taxon>
        <taxon>Plasmodium</taxon>
        <taxon>Plasmodium (Laverania)</taxon>
    </lineage>
</organism>
<accession>A0A024VJS3</accession>
<gene>
    <name evidence="8" type="ORF">PFFCH_03896</name>
</gene>
<dbReference type="Proteomes" id="UP000030656">
    <property type="component" value="Unassembled WGS sequence"/>
</dbReference>
<keyword evidence="6" id="KW-0812">Transmembrane</keyword>
<dbReference type="GO" id="GO:0005762">
    <property type="term" value="C:mitochondrial large ribosomal subunit"/>
    <property type="evidence" value="ECO:0007669"/>
    <property type="project" value="TreeGrafter"/>
</dbReference>
<evidence type="ECO:0000313" key="9">
    <source>
        <dbReference type="Proteomes" id="UP000030656"/>
    </source>
</evidence>
<evidence type="ECO:0000313" key="8">
    <source>
        <dbReference type="EMBL" id="ETW28767.1"/>
    </source>
</evidence>
<feature type="compositionally biased region" description="Basic residues" evidence="5">
    <location>
        <begin position="309"/>
        <end position="318"/>
    </location>
</feature>
<comment type="similarity">
    <text evidence="1">Belongs to the universal ribosomal protein uL15 family.</text>
</comment>
<dbReference type="InterPro" id="IPR030878">
    <property type="entry name" value="Ribosomal_uL15"/>
</dbReference>
<feature type="transmembrane region" description="Helical" evidence="6">
    <location>
        <begin position="102"/>
        <end position="125"/>
    </location>
</feature>
<dbReference type="EMBL" id="KI928022">
    <property type="protein sequence ID" value="ETW28767.1"/>
    <property type="molecule type" value="Genomic_DNA"/>
</dbReference>
<reference evidence="8 9" key="2">
    <citation type="submission" date="2013-02" db="EMBL/GenBank/DDBJ databases">
        <title>The Genome Sequence of Plasmodium falciparum FCH/4.</title>
        <authorList>
            <consortium name="The Broad Institute Genome Sequencing Platform"/>
            <consortium name="The Broad Institute Genome Sequencing Center for Infectious Disease"/>
            <person name="Neafsey D."/>
            <person name="Cheeseman I."/>
            <person name="Volkman S."/>
            <person name="Adams J."/>
            <person name="Walker B."/>
            <person name="Young S.K."/>
            <person name="Zeng Q."/>
            <person name="Gargeya S."/>
            <person name="Fitzgerald M."/>
            <person name="Haas B."/>
            <person name="Abouelleil A."/>
            <person name="Alvarado L."/>
            <person name="Arachchi H.M."/>
            <person name="Berlin A.M."/>
            <person name="Chapman S.B."/>
            <person name="Dewar J."/>
            <person name="Goldberg J."/>
            <person name="Griggs A."/>
            <person name="Gujja S."/>
            <person name="Hansen M."/>
            <person name="Howarth C."/>
            <person name="Imamovic A."/>
            <person name="Larimer J."/>
            <person name="McCowan C."/>
            <person name="Murphy C."/>
            <person name="Neiman D."/>
            <person name="Pearson M."/>
            <person name="Priest M."/>
            <person name="Roberts A."/>
            <person name="Saif S."/>
            <person name="Shea T."/>
            <person name="Sisk P."/>
            <person name="Sykes S."/>
            <person name="Wortman J."/>
            <person name="Nusbaum C."/>
            <person name="Birren B."/>
        </authorList>
    </citation>
    <scope>NUCLEOTIDE SEQUENCE [LARGE SCALE GENOMIC DNA]</scope>
    <source>
        <strain evidence="8 9">FCH/4</strain>
    </source>
</reference>
<dbReference type="Gene3D" id="3.100.10.10">
    <property type="match status" value="1"/>
</dbReference>
<protein>
    <submittedName>
        <fullName evidence="8">Ribosomal protein L15</fullName>
    </submittedName>
</protein>
<dbReference type="InterPro" id="IPR021131">
    <property type="entry name" value="Ribosomal_uL15/eL18"/>
</dbReference>